<dbReference type="InterPro" id="IPR036277">
    <property type="entry name" value="SMC_hinge_sf"/>
</dbReference>
<feature type="region of interest" description="Disordered" evidence="7">
    <location>
        <begin position="436"/>
        <end position="455"/>
    </location>
</feature>
<evidence type="ECO:0000256" key="7">
    <source>
        <dbReference type="SAM" id="MobiDB-lite"/>
    </source>
</evidence>
<dbReference type="CDD" id="cd03278">
    <property type="entry name" value="ABC_SMC_barmotin"/>
    <property type="match status" value="2"/>
</dbReference>
<dbReference type="InterPro" id="IPR024704">
    <property type="entry name" value="SMC"/>
</dbReference>
<evidence type="ECO:0000256" key="3">
    <source>
        <dbReference type="ARBA" id="ARBA00022840"/>
    </source>
</evidence>
<comment type="domain">
    <text evidence="6">Contains large globular domains required for ATP hydrolysis at each terminus and a third globular domain forming a flexible hinge near the middle of the molecule. These domains are separated by coiled-coil structures.</text>
</comment>
<evidence type="ECO:0000256" key="6">
    <source>
        <dbReference type="HAMAP-Rule" id="MF_01894"/>
    </source>
</evidence>
<feature type="domain" description="SMC hinge" evidence="8">
    <location>
        <begin position="522"/>
        <end position="641"/>
    </location>
</feature>
<evidence type="ECO:0000256" key="5">
    <source>
        <dbReference type="ARBA" id="ARBA00023125"/>
    </source>
</evidence>
<keyword evidence="10" id="KW-1185">Reference proteome</keyword>
<comment type="caution">
    <text evidence="9">The sequence shown here is derived from an EMBL/GenBank/DDBJ whole genome shotgun (WGS) entry which is preliminary data.</text>
</comment>
<keyword evidence="2 6" id="KW-0547">Nucleotide-binding</keyword>
<organism evidence="9 10">
    <name type="scientific">Effusibacillus consociatus</name>
    <dbReference type="NCBI Taxonomy" id="1117041"/>
    <lineage>
        <taxon>Bacteria</taxon>
        <taxon>Bacillati</taxon>
        <taxon>Bacillota</taxon>
        <taxon>Bacilli</taxon>
        <taxon>Bacillales</taxon>
        <taxon>Alicyclobacillaceae</taxon>
        <taxon>Effusibacillus</taxon>
    </lineage>
</organism>
<comment type="subcellular location">
    <subcellularLocation>
        <location evidence="6">Cytoplasm</location>
    </subcellularLocation>
</comment>
<comment type="subunit">
    <text evidence="6">Homodimer.</text>
</comment>
<dbReference type="InterPro" id="IPR027417">
    <property type="entry name" value="P-loop_NTPase"/>
</dbReference>
<evidence type="ECO:0000313" key="10">
    <source>
        <dbReference type="Proteomes" id="UP001596002"/>
    </source>
</evidence>
<dbReference type="Gene3D" id="3.40.50.300">
    <property type="entry name" value="P-loop containing nucleotide triphosphate hydrolases"/>
    <property type="match status" value="2"/>
</dbReference>
<name>A0ABV9Q5J7_9BACL</name>
<dbReference type="Pfam" id="PF06470">
    <property type="entry name" value="SMC_hinge"/>
    <property type="match status" value="1"/>
</dbReference>
<dbReference type="Pfam" id="PF02463">
    <property type="entry name" value="SMC_N"/>
    <property type="match status" value="1"/>
</dbReference>
<reference evidence="10" key="1">
    <citation type="journal article" date="2019" name="Int. J. Syst. Evol. Microbiol.">
        <title>The Global Catalogue of Microorganisms (GCM) 10K type strain sequencing project: providing services to taxonomists for standard genome sequencing and annotation.</title>
        <authorList>
            <consortium name="The Broad Institute Genomics Platform"/>
            <consortium name="The Broad Institute Genome Sequencing Center for Infectious Disease"/>
            <person name="Wu L."/>
            <person name="Ma J."/>
        </authorList>
    </citation>
    <scope>NUCLEOTIDE SEQUENCE [LARGE SCALE GENOMIC DNA]</scope>
    <source>
        <strain evidence="10">WYCCWR 12678</strain>
    </source>
</reference>
<dbReference type="NCBIfam" id="TIGR02168">
    <property type="entry name" value="SMC_prok_B"/>
    <property type="match status" value="1"/>
</dbReference>
<protein>
    <recommendedName>
        <fullName evidence="6">Chromosome partition protein Smc</fullName>
    </recommendedName>
</protein>
<evidence type="ECO:0000259" key="8">
    <source>
        <dbReference type="SMART" id="SM00968"/>
    </source>
</evidence>
<dbReference type="SMART" id="SM00968">
    <property type="entry name" value="SMC_hinge"/>
    <property type="match status" value="1"/>
</dbReference>
<dbReference type="RefSeq" id="WP_380028673.1">
    <property type="nucleotide sequence ID" value="NZ_JBHSHC010000143.1"/>
</dbReference>
<accession>A0ABV9Q5J7</accession>
<proteinExistence type="inferred from homology"/>
<keyword evidence="4 6" id="KW-0175">Coiled coil</keyword>
<dbReference type="InterPro" id="IPR003395">
    <property type="entry name" value="RecF/RecN/SMC_N"/>
</dbReference>
<keyword evidence="5 6" id="KW-0238">DNA-binding</keyword>
<keyword evidence="3 6" id="KW-0067">ATP-binding</keyword>
<dbReference type="PANTHER" id="PTHR43977">
    <property type="entry name" value="STRUCTURAL MAINTENANCE OF CHROMOSOMES PROTEIN 3"/>
    <property type="match status" value="1"/>
</dbReference>
<comment type="function">
    <text evidence="6">Required for chromosome condensation and partitioning.</text>
</comment>
<dbReference type="SUPFAM" id="SSF57997">
    <property type="entry name" value="Tropomyosin"/>
    <property type="match status" value="1"/>
</dbReference>
<keyword evidence="1 6" id="KW-0963">Cytoplasm</keyword>
<dbReference type="Gene3D" id="1.20.1060.20">
    <property type="match status" value="1"/>
</dbReference>
<dbReference type="Proteomes" id="UP001596002">
    <property type="component" value="Unassembled WGS sequence"/>
</dbReference>
<dbReference type="SUPFAM" id="SSF75553">
    <property type="entry name" value="Smc hinge domain"/>
    <property type="match status" value="1"/>
</dbReference>
<dbReference type="EMBL" id="JBHSHC010000143">
    <property type="protein sequence ID" value="MFC4769771.1"/>
    <property type="molecule type" value="Genomic_DNA"/>
</dbReference>
<evidence type="ECO:0000256" key="2">
    <source>
        <dbReference type="ARBA" id="ARBA00022741"/>
    </source>
</evidence>
<dbReference type="Gene3D" id="3.30.70.1620">
    <property type="match status" value="1"/>
</dbReference>
<evidence type="ECO:0000313" key="9">
    <source>
        <dbReference type="EMBL" id="MFC4769771.1"/>
    </source>
</evidence>
<dbReference type="SUPFAM" id="SSF52540">
    <property type="entry name" value="P-loop containing nucleoside triphosphate hydrolases"/>
    <property type="match status" value="1"/>
</dbReference>
<gene>
    <name evidence="6 9" type="primary">smc</name>
    <name evidence="9" type="ORF">ACFO8Q_20880</name>
</gene>
<dbReference type="InterPro" id="IPR010935">
    <property type="entry name" value="SMC_hinge"/>
</dbReference>
<sequence length="1191" mass="134975">MYLKRMEIVGFKSFADRTELEFVPGVTAVVGPNGSGKSNISDSIRWVLGEQSAKSLRGSKMEDVIFAGSDTRKAVNYCEVSLTLDNSDHTLPLEFNEVTITRRVYRSGEGEYFINKQPCRLKDIIELFMDTGLGKEAYSIIGQGRIDEILSNKAEDRRGIFEEAAGIVKYKARKREAEKKLDETAANLVRIGDIIGELENQIGPMFEQAEIARKYNHLREELQKLDIALYVHDIEDLNQRWQQEKEHGAKLQDEHSAQAATVSGMESQYQQFRWQAEQLDKMMETSNKKHVEVVAEYEKAEGRREVLQERHKNLLAGRDDLQTDIDKLLEERQDKEQQLTEEKEKFGRLTADREEIKRQLEEKMSSASGFLDRSQLEAEVERLKGDLIEKLNETAGKRNEQKNIETNKRGLARRIEKMREDETDLNGRVHSLDESVASGQSTLNGLRKQEQTMQRRLDELRQSASGRQQEKERLAATLRQLQTEKASFQSRYELLRDMQQEYGGFSQGVRSILQAGGKGRVHGICGAVAELIHVPAQYEVAVETALGGALQNVIVETEKAGRDAILFLKSTGGGRATFMPLDVIRGRMLGKSEKSAVEGHAGYVGIGAEVVRFEEKYRPIAEYLLGNVIIAKTIADANALARLLQYRVRIVTLDGDIVNPGGTMAGGSQQKKGTSLLGRQREVEELEKKIQALVTNLTDIQHQLDTFESTARQADQEQIEVANRLEEQRSRIHSVESQIRELGVQRQAVQERLQLVTLEKEQYEKELSEWNRKDEIIQAELAELDVQVKEMSAAVEGMQTKLKEQQSVQEDISEEVTDFKVRLAAIDQEIASTKSNVTRLEKEQAVIITELEAKQNELETADERIEQTQKELEEAVSKQALLEQRRSEAQTALDEELARKQELQKKIADEEHKVREARLVLKNLETQLHQIEVKVNRLDVELNNSLMKLAEDYYISFELAKERYPVPEDVPGAKKLVADLRKQIDALGNVNLGAIDEYTRMQERLGFLTEQRNDLTEARDKLNEVIAEIDQEMTKRFLETFEAIRGQFHLVFSRLFGGGRADLILVDPENALTTGIDIMAQPPGKKLQNLGLLSGGERALTAMALLFSILHVKPVPFCVLDEVEAALDEANVSRFAEYMREFSSQTQFICITHRKGTMENADVLYGVTMQESGISKLVSVKLVEQEEVQTA</sequence>
<feature type="binding site" evidence="6">
    <location>
        <begin position="32"/>
        <end position="39"/>
    </location>
    <ligand>
        <name>ATP</name>
        <dbReference type="ChEBI" id="CHEBI:30616"/>
    </ligand>
</feature>
<evidence type="ECO:0000256" key="1">
    <source>
        <dbReference type="ARBA" id="ARBA00022490"/>
    </source>
</evidence>
<dbReference type="PIRSF" id="PIRSF005719">
    <property type="entry name" value="SMC"/>
    <property type="match status" value="1"/>
</dbReference>
<evidence type="ECO:0000256" key="4">
    <source>
        <dbReference type="ARBA" id="ARBA00023054"/>
    </source>
</evidence>
<feature type="coiled-coil region" evidence="6">
    <location>
        <begin position="676"/>
        <end position="941"/>
    </location>
</feature>
<dbReference type="HAMAP" id="MF_01894">
    <property type="entry name" value="Smc_prok"/>
    <property type="match status" value="1"/>
</dbReference>
<feature type="coiled-coil region" evidence="6">
    <location>
        <begin position="998"/>
        <end position="1035"/>
    </location>
</feature>
<comment type="similarity">
    <text evidence="6">Belongs to the SMC family.</text>
</comment>
<dbReference type="InterPro" id="IPR011890">
    <property type="entry name" value="SMC_prok"/>
</dbReference>